<keyword evidence="6 13" id="KW-1015">Disulfide bond</keyword>
<dbReference type="PANTHER" id="PTHR11742">
    <property type="entry name" value="MANNOSYL-OLIGOSACCHARIDE ALPHA-1,2-MANNOSIDASE-RELATED"/>
    <property type="match status" value="1"/>
</dbReference>
<evidence type="ECO:0000256" key="11">
    <source>
        <dbReference type="PIRSR" id="PIRSR601382-1"/>
    </source>
</evidence>
<dbReference type="PANTHER" id="PTHR11742:SF101">
    <property type="entry name" value="MANNOSYL-OLIGOSACCHARIDE ALPHA-1,2-MANNOSIDASE 1B"/>
    <property type="match status" value="1"/>
</dbReference>
<evidence type="ECO:0000256" key="13">
    <source>
        <dbReference type="PIRSR" id="PIRSR601382-3"/>
    </source>
</evidence>
<dbReference type="PRINTS" id="PR00747">
    <property type="entry name" value="GLYHDRLASE47"/>
</dbReference>
<evidence type="ECO:0000256" key="6">
    <source>
        <dbReference type="ARBA" id="ARBA00023157"/>
    </source>
</evidence>
<dbReference type="Pfam" id="PF01532">
    <property type="entry name" value="Glyco_hydro_47"/>
    <property type="match status" value="1"/>
</dbReference>
<reference evidence="16 17" key="1">
    <citation type="submission" date="2022-11" db="EMBL/GenBank/DDBJ databases">
        <title>Mucor velutinosus strain NIH1002 WGS.</title>
        <authorList>
            <person name="Subramanian P."/>
            <person name="Mullikin J.C."/>
            <person name="Segre J.A."/>
            <person name="Zelazny A.M."/>
        </authorList>
    </citation>
    <scope>NUCLEOTIDE SEQUENCE [LARGE SCALE GENOMIC DNA]</scope>
    <source>
        <strain evidence="16 17">NIH1002</strain>
    </source>
</reference>
<gene>
    <name evidence="16" type="ORF">ATC70_008474</name>
</gene>
<keyword evidence="8 14" id="KW-0326">Glycosidase</keyword>
<evidence type="ECO:0000256" key="10">
    <source>
        <dbReference type="ARBA" id="ARBA00048605"/>
    </source>
</evidence>
<keyword evidence="17" id="KW-1185">Reference proteome</keyword>
<evidence type="ECO:0000256" key="14">
    <source>
        <dbReference type="RuleBase" id="RU361193"/>
    </source>
</evidence>
<feature type="active site" evidence="11">
    <location>
        <position position="429"/>
    </location>
</feature>
<dbReference type="GO" id="GO:0004571">
    <property type="term" value="F:mannosyl-oligosaccharide 1,2-alpha-mannosidase activity"/>
    <property type="evidence" value="ECO:0007669"/>
    <property type="project" value="UniProtKB-EC"/>
</dbReference>
<evidence type="ECO:0000256" key="7">
    <source>
        <dbReference type="ARBA" id="ARBA00023180"/>
    </source>
</evidence>
<dbReference type="GO" id="GO:0005509">
    <property type="term" value="F:calcium ion binding"/>
    <property type="evidence" value="ECO:0007669"/>
    <property type="project" value="InterPro"/>
</dbReference>
<dbReference type="Proteomes" id="UP001304243">
    <property type="component" value="Unassembled WGS sequence"/>
</dbReference>
<dbReference type="GO" id="GO:0036503">
    <property type="term" value="P:ERAD pathway"/>
    <property type="evidence" value="ECO:0007669"/>
    <property type="project" value="UniProtKB-ARBA"/>
</dbReference>
<feature type="signal peptide" evidence="15">
    <location>
        <begin position="1"/>
        <end position="22"/>
    </location>
</feature>
<evidence type="ECO:0000256" key="15">
    <source>
        <dbReference type="SAM" id="SignalP"/>
    </source>
</evidence>
<keyword evidence="12" id="KW-0106">Calcium</keyword>
<dbReference type="GO" id="GO:0005975">
    <property type="term" value="P:carbohydrate metabolic process"/>
    <property type="evidence" value="ECO:0007669"/>
    <property type="project" value="InterPro"/>
</dbReference>
<dbReference type="Gene3D" id="1.50.10.10">
    <property type="match status" value="1"/>
</dbReference>
<comment type="cofactor">
    <cofactor evidence="1 12">
        <name>Ca(2+)</name>
        <dbReference type="ChEBI" id="CHEBI:29108"/>
    </cofactor>
</comment>
<dbReference type="EC" id="3.2.1.-" evidence="14"/>
<evidence type="ECO:0000256" key="9">
    <source>
        <dbReference type="ARBA" id="ARBA00047669"/>
    </source>
</evidence>
<dbReference type="GeneID" id="89952160"/>
<keyword evidence="7" id="KW-0325">Glycoprotein</keyword>
<comment type="catalytic activity">
    <reaction evidence="9">
        <text>N(4)-(alpha-D-Man-(1-&gt;2)-alpha-D-Man-(1-&gt;2)-alpha-D-Man-(1-&gt;3)-[alpha-D-Man-(1-&gt;3)-[alpha-D-Man-(1-&gt;2)-alpha-D-Man-(1-&gt;6)]-alpha-D-Man-(1-&gt;6)]-beta-D-Man-(1-&gt;4)-beta-D-GlcNAc-(1-&gt;4)-beta-D-GlcNAc)-L-asparaginyl-[protein] (N-glucan mannose isomer 8A1,2,3B1,3) + 3 H2O = N(4)-(alpha-D-Man-(1-&gt;3)-[alpha-D-Man-(1-&gt;3)-[alpha-D-Man-(1-&gt;6)]-alpha-D-Man-(1-&gt;6)]-beta-D-Man-(1-&gt;4)-beta-D-GlcNAc-(1-&gt;4)-beta-D-GlcNAc)-L-asparaginyl-[protein] (N-glucan mannose isomer 5A1,2) + 3 beta-D-mannose</text>
        <dbReference type="Rhea" id="RHEA:56028"/>
        <dbReference type="Rhea" id="RHEA-COMP:14358"/>
        <dbReference type="Rhea" id="RHEA-COMP:14367"/>
        <dbReference type="ChEBI" id="CHEBI:15377"/>
        <dbReference type="ChEBI" id="CHEBI:28563"/>
        <dbReference type="ChEBI" id="CHEBI:59087"/>
        <dbReference type="ChEBI" id="CHEBI:60628"/>
        <dbReference type="EC" id="3.2.1.113"/>
    </reaction>
</comment>
<feature type="active site" evidence="11">
    <location>
        <position position="261"/>
    </location>
</feature>
<feature type="active site" description="Proton donor" evidence="11">
    <location>
        <position position="123"/>
    </location>
</feature>
<name>A0AAN7HVP8_9FUNG</name>
<evidence type="ECO:0000256" key="12">
    <source>
        <dbReference type="PIRSR" id="PIRSR601382-2"/>
    </source>
</evidence>
<accession>A0AAN7HVP8</accession>
<evidence type="ECO:0000256" key="8">
    <source>
        <dbReference type="ARBA" id="ARBA00023295"/>
    </source>
</evidence>
<comment type="caution">
    <text evidence="16">The sequence shown here is derived from an EMBL/GenBank/DDBJ whole genome shotgun (WGS) entry which is preliminary data.</text>
</comment>
<keyword evidence="12" id="KW-0479">Metal-binding</keyword>
<dbReference type="InterPro" id="IPR001382">
    <property type="entry name" value="Glyco_hydro_47"/>
</dbReference>
<dbReference type="InterPro" id="IPR036026">
    <property type="entry name" value="Seven-hairpin_glycosidases"/>
</dbReference>
<dbReference type="InterPro" id="IPR050749">
    <property type="entry name" value="Glycosyl_Hydrolase_47"/>
</dbReference>
<dbReference type="EMBL" id="JASEJX010000011">
    <property type="protein sequence ID" value="KAK4520340.1"/>
    <property type="molecule type" value="Genomic_DNA"/>
</dbReference>
<evidence type="ECO:0000313" key="16">
    <source>
        <dbReference type="EMBL" id="KAK4520340.1"/>
    </source>
</evidence>
<keyword evidence="5 14" id="KW-0378">Hydrolase</keyword>
<protein>
    <recommendedName>
        <fullName evidence="14">alpha-1,2-Mannosidase</fullName>
        <ecNumber evidence="14">3.2.1.-</ecNumber>
    </recommendedName>
</protein>
<feature type="binding site" evidence="12">
    <location>
        <position position="515"/>
    </location>
    <ligand>
        <name>Ca(2+)</name>
        <dbReference type="ChEBI" id="CHEBI:29108"/>
    </ligand>
</feature>
<evidence type="ECO:0000256" key="1">
    <source>
        <dbReference type="ARBA" id="ARBA00001913"/>
    </source>
</evidence>
<dbReference type="SUPFAM" id="SSF48225">
    <property type="entry name" value="Seven-hairpin glycosidases"/>
    <property type="match status" value="1"/>
</dbReference>
<comment type="catalytic activity">
    <reaction evidence="10">
        <text>N(4)-(alpha-D-Man-(1-&gt;2)-alpha-D-Man-(1-&gt;2)-alpha-D-Man-(1-&gt;3)-[alpha-D-Man-(1-&gt;2)-alpha-D-Man-(1-&gt;3)-[alpha-D-Man-(1-&gt;2)-alpha-D-Man-(1-&gt;6)]-alpha-D-Man-(1-&gt;6)]-beta-D-Man-(1-&gt;4)-beta-D-GlcNAc-(1-&gt;4)-beta-D-GlcNAc)-L-asparaginyl-[protein] (N-glucan mannose isomer 9A1,2,3B1,2,3) + 4 H2O = N(4)-(alpha-D-Man-(1-&gt;3)-[alpha-D-Man-(1-&gt;3)-[alpha-D-Man-(1-&gt;6)]-alpha-D-Man-(1-&gt;6)]-beta-D-Man-(1-&gt;4)-beta-D-GlcNAc-(1-&gt;4)-beta-D-GlcNAc)-L-asparaginyl-[protein] (N-glucan mannose isomer 5A1,2) + 4 beta-D-mannose</text>
        <dbReference type="Rhea" id="RHEA:56008"/>
        <dbReference type="Rhea" id="RHEA-COMP:14356"/>
        <dbReference type="Rhea" id="RHEA-COMP:14367"/>
        <dbReference type="ChEBI" id="CHEBI:15377"/>
        <dbReference type="ChEBI" id="CHEBI:28563"/>
        <dbReference type="ChEBI" id="CHEBI:59087"/>
        <dbReference type="ChEBI" id="CHEBI:139493"/>
        <dbReference type="EC" id="3.2.1.113"/>
    </reaction>
</comment>
<evidence type="ECO:0000256" key="3">
    <source>
        <dbReference type="ARBA" id="ARBA00007658"/>
    </source>
</evidence>
<evidence type="ECO:0000313" key="17">
    <source>
        <dbReference type="Proteomes" id="UP001304243"/>
    </source>
</evidence>
<sequence length="529" mass="59938">MLLHRISACAALIAAFTISSSAATVIKRATPLDLCTANNERALRIKGSFQFAYNGYKQYAFGHDELLPVSRRFSDSRNGWGASIVDALDTMLIMGLEEDYQQALQFVKNIDFTKSKDPSKGFETNIRYLGGLLAANDLRPNRVLVDKAIEVAERTLLPLFVDSVTPSGKRVKVPYTFMDLNRNAPVISGTINLAEFGTYSMEFTRLSQVTGNSKYKILADGLINAAIEQPTRMPGLFPTSWTVRPFAPVNASTITIAGGGDSFYEYLIKNYILQNKENANLLRIWQNSVESIENYMLSPTVQDPRIQYVAMISNSTVYYSSQELICFWPGNILLGITQTVNSAKQQKYKTFADTFFTSCIETWEKTNTDIAPETWSWTPQDNKLGTRLNNLFGNTLKVEVASTTSKNERKRAVERTFKIGNAIYDLRPETLESVFYYYRLTGDKKYQDLAWKLYLAIESYAKTNAGFTRIDNVDQVPARVQDFQESFFFAETLKYLYLIFADKGCISLNDYVFNTEAHPFKLPQPINYQ</sequence>
<organism evidence="16 17">
    <name type="scientific">Mucor velutinosus</name>
    <dbReference type="NCBI Taxonomy" id="708070"/>
    <lineage>
        <taxon>Eukaryota</taxon>
        <taxon>Fungi</taxon>
        <taxon>Fungi incertae sedis</taxon>
        <taxon>Mucoromycota</taxon>
        <taxon>Mucoromycotina</taxon>
        <taxon>Mucoromycetes</taxon>
        <taxon>Mucorales</taxon>
        <taxon>Mucorineae</taxon>
        <taxon>Mucoraceae</taxon>
        <taxon>Mucor</taxon>
    </lineage>
</organism>
<feature type="disulfide bond" evidence="13">
    <location>
        <begin position="326"/>
        <end position="359"/>
    </location>
</feature>
<dbReference type="RefSeq" id="XP_064687006.1">
    <property type="nucleotide sequence ID" value="XM_064827722.1"/>
</dbReference>
<evidence type="ECO:0000256" key="2">
    <source>
        <dbReference type="ARBA" id="ARBA00004922"/>
    </source>
</evidence>
<dbReference type="InterPro" id="IPR012341">
    <property type="entry name" value="6hp_glycosidase-like_sf"/>
</dbReference>
<comment type="similarity">
    <text evidence="3 14">Belongs to the glycosyl hydrolase 47 family.</text>
</comment>
<evidence type="ECO:0000256" key="4">
    <source>
        <dbReference type="ARBA" id="ARBA00022729"/>
    </source>
</evidence>
<proteinExistence type="inferred from homology"/>
<dbReference type="GO" id="GO:0005783">
    <property type="term" value="C:endoplasmic reticulum"/>
    <property type="evidence" value="ECO:0007669"/>
    <property type="project" value="TreeGrafter"/>
</dbReference>
<dbReference type="AlphaFoldDB" id="A0AAN7HVP8"/>
<keyword evidence="4 15" id="KW-0732">Signal</keyword>
<feature type="active site" description="Proton donor" evidence="11">
    <location>
        <position position="373"/>
    </location>
</feature>
<comment type="pathway">
    <text evidence="2">Protein modification; protein glycosylation.</text>
</comment>
<dbReference type="GO" id="GO:0016020">
    <property type="term" value="C:membrane"/>
    <property type="evidence" value="ECO:0007669"/>
    <property type="project" value="InterPro"/>
</dbReference>
<evidence type="ECO:0000256" key="5">
    <source>
        <dbReference type="ARBA" id="ARBA00022801"/>
    </source>
</evidence>
<feature type="chain" id="PRO_5042834966" description="alpha-1,2-Mannosidase" evidence="15">
    <location>
        <begin position="23"/>
        <end position="529"/>
    </location>
</feature>